<gene>
    <name evidence="2" type="ORF">Pcinc_043912</name>
</gene>
<protein>
    <submittedName>
        <fullName evidence="2">Uncharacterized protein</fullName>
    </submittedName>
</protein>
<sequence>MERLAGQELGGGRRWEEVVRLGVFHTLAVHFISAAGRGKEECVCQLSVEEGTSPFAQGREERGAGGGRVGWLVAKGPSNALLFPVPYLHPPPHPTLVSTTTTTTFISDPRESCRS</sequence>
<feature type="compositionally biased region" description="Low complexity" evidence="1">
    <location>
        <begin position="95"/>
        <end position="104"/>
    </location>
</feature>
<name>A0AAE1EFV0_PETCI</name>
<comment type="caution">
    <text evidence="2">The sequence shown here is derived from an EMBL/GenBank/DDBJ whole genome shotgun (WGS) entry which is preliminary data.</text>
</comment>
<evidence type="ECO:0000313" key="2">
    <source>
        <dbReference type="EMBL" id="KAK3849330.1"/>
    </source>
</evidence>
<dbReference type="AlphaFoldDB" id="A0AAE1EFV0"/>
<proteinExistence type="predicted"/>
<feature type="region of interest" description="Disordered" evidence="1">
    <location>
        <begin position="92"/>
        <end position="115"/>
    </location>
</feature>
<accession>A0AAE1EFV0</accession>
<keyword evidence="3" id="KW-1185">Reference proteome</keyword>
<dbReference type="EMBL" id="JAWQEG010008989">
    <property type="protein sequence ID" value="KAK3849330.1"/>
    <property type="molecule type" value="Genomic_DNA"/>
</dbReference>
<evidence type="ECO:0000256" key="1">
    <source>
        <dbReference type="SAM" id="MobiDB-lite"/>
    </source>
</evidence>
<evidence type="ECO:0000313" key="3">
    <source>
        <dbReference type="Proteomes" id="UP001286313"/>
    </source>
</evidence>
<organism evidence="2 3">
    <name type="scientific">Petrolisthes cinctipes</name>
    <name type="common">Flat porcelain crab</name>
    <dbReference type="NCBI Taxonomy" id="88211"/>
    <lineage>
        <taxon>Eukaryota</taxon>
        <taxon>Metazoa</taxon>
        <taxon>Ecdysozoa</taxon>
        <taxon>Arthropoda</taxon>
        <taxon>Crustacea</taxon>
        <taxon>Multicrustacea</taxon>
        <taxon>Malacostraca</taxon>
        <taxon>Eumalacostraca</taxon>
        <taxon>Eucarida</taxon>
        <taxon>Decapoda</taxon>
        <taxon>Pleocyemata</taxon>
        <taxon>Anomura</taxon>
        <taxon>Galatheoidea</taxon>
        <taxon>Porcellanidae</taxon>
        <taxon>Petrolisthes</taxon>
    </lineage>
</organism>
<reference evidence="2" key="1">
    <citation type="submission" date="2023-10" db="EMBL/GenBank/DDBJ databases">
        <title>Genome assemblies of two species of porcelain crab, Petrolisthes cinctipes and Petrolisthes manimaculis (Anomura: Porcellanidae).</title>
        <authorList>
            <person name="Angst P."/>
        </authorList>
    </citation>
    <scope>NUCLEOTIDE SEQUENCE</scope>
    <source>
        <strain evidence="2">PB745_01</strain>
        <tissue evidence="2">Gill</tissue>
    </source>
</reference>
<dbReference type="Proteomes" id="UP001286313">
    <property type="component" value="Unassembled WGS sequence"/>
</dbReference>